<comment type="caution">
    <text evidence="3">The sequence shown here is derived from an EMBL/GenBank/DDBJ whole genome shotgun (WGS) entry which is preliminary data.</text>
</comment>
<name>A0A9P4K167_9PLEO</name>
<evidence type="ECO:0000259" key="2">
    <source>
        <dbReference type="Pfam" id="PF24320"/>
    </source>
</evidence>
<feature type="domain" description="DUF7492" evidence="2">
    <location>
        <begin position="16"/>
        <end position="254"/>
    </location>
</feature>
<evidence type="ECO:0000313" key="3">
    <source>
        <dbReference type="EMBL" id="KAF2260221.1"/>
    </source>
</evidence>
<protein>
    <recommendedName>
        <fullName evidence="2">DUF7492 domain-containing protein</fullName>
    </recommendedName>
</protein>
<dbReference type="OrthoDB" id="64281at2759"/>
<evidence type="ECO:0000313" key="4">
    <source>
        <dbReference type="Proteomes" id="UP000800093"/>
    </source>
</evidence>
<feature type="signal peptide" evidence="1">
    <location>
        <begin position="1"/>
        <end position="17"/>
    </location>
</feature>
<dbReference type="Pfam" id="PF24320">
    <property type="entry name" value="DUF7492"/>
    <property type="match status" value="1"/>
</dbReference>
<sequence length="257" mass="28194">MYLLPLLATVLSSTALAHTWNEQLSVIESGSFVGSNGYPRGYVSRTIPGFYDDMMTYQLPPPEDISRTRVNESDFLCAPTQRTSNQTKSFPRLSAWLGAHVTIKYLENGHVTLPQNTPGKPLGGGTVFVFGTSQLIENELLVDVLEWTTDGTGGDRCGKLIAAQNFDDGRCYQINAGNISLTRQQEFPDPVEGQPGSVHEQWCEADVAIPSNVSINSTYTVYWVWQWPTAPGTLGALEGKDEYYTTCSDIDILAGSI</sequence>
<keyword evidence="1" id="KW-0732">Signal</keyword>
<evidence type="ECO:0000256" key="1">
    <source>
        <dbReference type="SAM" id="SignalP"/>
    </source>
</evidence>
<dbReference type="InterPro" id="IPR055915">
    <property type="entry name" value="DUF7492"/>
</dbReference>
<organism evidence="3 4">
    <name type="scientific">Lojkania enalia</name>
    <dbReference type="NCBI Taxonomy" id="147567"/>
    <lineage>
        <taxon>Eukaryota</taxon>
        <taxon>Fungi</taxon>
        <taxon>Dikarya</taxon>
        <taxon>Ascomycota</taxon>
        <taxon>Pezizomycotina</taxon>
        <taxon>Dothideomycetes</taxon>
        <taxon>Pleosporomycetidae</taxon>
        <taxon>Pleosporales</taxon>
        <taxon>Pleosporales incertae sedis</taxon>
        <taxon>Lojkania</taxon>
    </lineage>
</organism>
<dbReference type="EMBL" id="ML986687">
    <property type="protein sequence ID" value="KAF2260221.1"/>
    <property type="molecule type" value="Genomic_DNA"/>
</dbReference>
<feature type="chain" id="PRO_5040173136" description="DUF7492 domain-containing protein" evidence="1">
    <location>
        <begin position="18"/>
        <end position="257"/>
    </location>
</feature>
<accession>A0A9P4K167</accession>
<proteinExistence type="predicted"/>
<keyword evidence="4" id="KW-1185">Reference proteome</keyword>
<reference evidence="4" key="1">
    <citation type="journal article" date="2020" name="Stud. Mycol.">
        <title>101 Dothideomycetes genomes: A test case for predicting lifestyles and emergence of pathogens.</title>
        <authorList>
            <person name="Haridas S."/>
            <person name="Albert R."/>
            <person name="Binder M."/>
            <person name="Bloem J."/>
            <person name="LaButti K."/>
            <person name="Salamov A."/>
            <person name="Andreopoulos B."/>
            <person name="Baker S."/>
            <person name="Barry K."/>
            <person name="Bills G."/>
            <person name="Bluhm B."/>
            <person name="Cannon C."/>
            <person name="Castanera R."/>
            <person name="Culley D."/>
            <person name="Daum C."/>
            <person name="Ezra D."/>
            <person name="Gonzalez J."/>
            <person name="Henrissat B."/>
            <person name="Kuo A."/>
            <person name="Liang C."/>
            <person name="Lipzen A."/>
            <person name="Lutzoni F."/>
            <person name="Magnuson J."/>
            <person name="Mondo S."/>
            <person name="Nolan M."/>
            <person name="Ohm R."/>
            <person name="Pangilinan J."/>
            <person name="Park H.-J."/>
            <person name="Ramirez L."/>
            <person name="Alfaro M."/>
            <person name="Sun H."/>
            <person name="Tritt A."/>
            <person name="Yoshinaga Y."/>
            <person name="Zwiers L.-H."/>
            <person name="Turgeon B."/>
            <person name="Goodwin S."/>
            <person name="Spatafora J."/>
            <person name="Crous P."/>
            <person name="Grigoriev I."/>
        </authorList>
    </citation>
    <scope>NUCLEOTIDE SEQUENCE [LARGE SCALE GENOMIC DNA]</scope>
    <source>
        <strain evidence="4">CBS 304.66</strain>
    </source>
</reference>
<dbReference type="Proteomes" id="UP000800093">
    <property type="component" value="Unassembled WGS sequence"/>
</dbReference>
<dbReference type="AlphaFoldDB" id="A0A9P4K167"/>
<gene>
    <name evidence="3" type="ORF">CC78DRAFT_473493</name>
</gene>